<dbReference type="SUPFAM" id="SSF54909">
    <property type="entry name" value="Dimeric alpha+beta barrel"/>
    <property type="match status" value="1"/>
</dbReference>
<dbReference type="GO" id="GO:0004497">
    <property type="term" value="F:monooxygenase activity"/>
    <property type="evidence" value="ECO:0007669"/>
    <property type="project" value="UniProtKB-KW"/>
</dbReference>
<evidence type="ECO:0000259" key="1">
    <source>
        <dbReference type="PROSITE" id="PS51725"/>
    </source>
</evidence>
<feature type="domain" description="ABM" evidence="1">
    <location>
        <begin position="65"/>
        <end position="156"/>
    </location>
</feature>
<dbReference type="Gene3D" id="3.30.70.100">
    <property type="match status" value="1"/>
</dbReference>
<keyword evidence="2" id="KW-0503">Monooxygenase</keyword>
<dbReference type="PANTHER" id="PTHR34474:SF2">
    <property type="entry name" value="SIGNAL TRANSDUCTION PROTEIN TRAP"/>
    <property type="match status" value="1"/>
</dbReference>
<protein>
    <submittedName>
        <fullName evidence="2">Antibiotic biosynthesis monooxygenase</fullName>
    </submittedName>
</protein>
<proteinExistence type="predicted"/>
<organism evidence="2 3">
    <name type="scientific">Neobacillus paridis</name>
    <dbReference type="NCBI Taxonomy" id="2803862"/>
    <lineage>
        <taxon>Bacteria</taxon>
        <taxon>Bacillati</taxon>
        <taxon>Bacillota</taxon>
        <taxon>Bacilli</taxon>
        <taxon>Bacillales</taxon>
        <taxon>Bacillaceae</taxon>
        <taxon>Neobacillus</taxon>
    </lineage>
</organism>
<comment type="caution">
    <text evidence="2">The sequence shown here is derived from an EMBL/GenBank/DDBJ whole genome shotgun (WGS) entry which is preliminary data.</text>
</comment>
<reference evidence="2 3" key="1">
    <citation type="submission" date="2021-01" db="EMBL/GenBank/DDBJ databases">
        <title>Genome public.</title>
        <authorList>
            <person name="Liu C."/>
            <person name="Sun Q."/>
        </authorList>
    </citation>
    <scope>NUCLEOTIDE SEQUENCE [LARGE SCALE GENOMIC DNA]</scope>
    <source>
        <strain evidence="2 3">YIM B02564</strain>
    </source>
</reference>
<dbReference type="Pfam" id="PF03992">
    <property type="entry name" value="ABM"/>
    <property type="match status" value="1"/>
</dbReference>
<accession>A0ABS1TV16</accession>
<keyword evidence="3" id="KW-1185">Reference proteome</keyword>
<evidence type="ECO:0000313" key="2">
    <source>
        <dbReference type="EMBL" id="MBL4955112.1"/>
    </source>
</evidence>
<gene>
    <name evidence="2" type="ORF">JK635_23420</name>
</gene>
<dbReference type="InterPro" id="IPR050404">
    <property type="entry name" value="Heme-degrading_MO"/>
</dbReference>
<dbReference type="InterPro" id="IPR007138">
    <property type="entry name" value="ABM_dom"/>
</dbReference>
<dbReference type="PROSITE" id="PS51725">
    <property type="entry name" value="ABM"/>
    <property type="match status" value="1"/>
</dbReference>
<keyword evidence="2" id="KW-0560">Oxidoreductase</keyword>
<dbReference type="RefSeq" id="WP_202656372.1">
    <property type="nucleotide sequence ID" value="NZ_JAESWB010000380.1"/>
</dbReference>
<dbReference type="PANTHER" id="PTHR34474">
    <property type="entry name" value="SIGNAL TRANSDUCTION PROTEIN TRAP"/>
    <property type="match status" value="1"/>
</dbReference>
<evidence type="ECO:0000313" key="3">
    <source>
        <dbReference type="Proteomes" id="UP000623967"/>
    </source>
</evidence>
<name>A0ABS1TV16_9BACI</name>
<dbReference type="EMBL" id="JAESWB010000380">
    <property type="protein sequence ID" value="MBL4955112.1"/>
    <property type="molecule type" value="Genomic_DNA"/>
</dbReference>
<sequence>MNVYLTTGTFDYLKKIEAKYPDEMITLVNQSEALLFHETSGPTVFKQPRRYEAIAASGEIKKEGFAVMNNIPVTEEGRPLFEHLIKKQVPLVEKAEGLAALRFLRPLSSNTYIIMTVWKSEAAFNKWQNSNSFFDLKDKGFGDDGQPKIFESSSYVRKYLISE</sequence>
<dbReference type="Proteomes" id="UP000623967">
    <property type="component" value="Unassembled WGS sequence"/>
</dbReference>
<dbReference type="InterPro" id="IPR011008">
    <property type="entry name" value="Dimeric_a/b-barrel"/>
</dbReference>